<dbReference type="Proteomes" id="UP000823634">
    <property type="component" value="Unassembled WGS sequence"/>
</dbReference>
<feature type="chain" id="PRO_5039040568" evidence="1">
    <location>
        <begin position="21"/>
        <end position="418"/>
    </location>
</feature>
<comment type="caution">
    <text evidence="2">The sequence shown here is derived from an EMBL/GenBank/DDBJ whole genome shotgun (WGS) entry which is preliminary data.</text>
</comment>
<protein>
    <submittedName>
        <fullName evidence="2">Uncharacterized protein</fullName>
    </submittedName>
</protein>
<gene>
    <name evidence="2" type="ORF">IAC61_01005</name>
</gene>
<feature type="signal peptide" evidence="1">
    <location>
        <begin position="1"/>
        <end position="20"/>
    </location>
</feature>
<organism evidence="2 3">
    <name type="scientific">Candidatus Alloenteromonas pullistercoris</name>
    <dbReference type="NCBI Taxonomy" id="2840785"/>
    <lineage>
        <taxon>Bacteria</taxon>
        <taxon>Bacillati</taxon>
        <taxon>Bacillota</taxon>
        <taxon>Bacillota incertae sedis</taxon>
        <taxon>Candidatus Alloenteromonas</taxon>
    </lineage>
</organism>
<proteinExistence type="predicted"/>
<evidence type="ECO:0000256" key="1">
    <source>
        <dbReference type="SAM" id="SignalP"/>
    </source>
</evidence>
<evidence type="ECO:0000313" key="3">
    <source>
        <dbReference type="Proteomes" id="UP000823634"/>
    </source>
</evidence>
<sequence>MKKNALPLLGLLSLPLFALAPQTLSAVNADEQVDYSAAFRLPYNVTGTATLTTEYPTGLESLNTVVEYSVNRDYGQIEVDGTIRDAVRDNSGASSTIHYEGLDGTSYHDTLNYLNVLESISDSALAMDVVFSSTYGDPWDYIDVFDFSGTTLSSAKAEYLLGRYFGLDFPVVSATVVPNEEYPEFIDGIEFVCGVRPEGIEIDGTGNLVNAESSLEVSLSFAFTSESFERLSPGSEDNPELEQAVAALGENYTAVVYESDLDISIAYYYVGDALYIHNDANALYPVEGDVYIETMSETRDRSYTYTGGRWVSGGYSNTIASLLPKFSAIAPELFEKVSNSTYALSSNAYGFISRDVVPEKYGLSEIEPYYASCHIEGGIYSSMSLGYYDANFGPYSITASYGEVGTTEMPLWLVAPGN</sequence>
<evidence type="ECO:0000313" key="2">
    <source>
        <dbReference type="EMBL" id="MBO8425884.1"/>
    </source>
</evidence>
<reference evidence="2" key="2">
    <citation type="journal article" date="2021" name="PeerJ">
        <title>Extensive microbial diversity within the chicken gut microbiome revealed by metagenomics and culture.</title>
        <authorList>
            <person name="Gilroy R."/>
            <person name="Ravi A."/>
            <person name="Getino M."/>
            <person name="Pursley I."/>
            <person name="Horton D.L."/>
            <person name="Alikhan N.F."/>
            <person name="Baker D."/>
            <person name="Gharbi K."/>
            <person name="Hall N."/>
            <person name="Watson M."/>
            <person name="Adriaenssens E.M."/>
            <person name="Foster-Nyarko E."/>
            <person name="Jarju S."/>
            <person name="Secka A."/>
            <person name="Antonio M."/>
            <person name="Oren A."/>
            <person name="Chaudhuri R.R."/>
            <person name="La Ragione R."/>
            <person name="Hildebrand F."/>
            <person name="Pallen M.J."/>
        </authorList>
    </citation>
    <scope>NUCLEOTIDE SEQUENCE</scope>
    <source>
        <strain evidence="2">17113</strain>
    </source>
</reference>
<dbReference type="AlphaFoldDB" id="A0A9D9GV90"/>
<reference evidence="2" key="1">
    <citation type="submission" date="2020-10" db="EMBL/GenBank/DDBJ databases">
        <authorList>
            <person name="Gilroy R."/>
        </authorList>
    </citation>
    <scope>NUCLEOTIDE SEQUENCE</scope>
    <source>
        <strain evidence="2">17113</strain>
    </source>
</reference>
<keyword evidence="1" id="KW-0732">Signal</keyword>
<accession>A0A9D9GV90</accession>
<dbReference type="EMBL" id="JADINA010000007">
    <property type="protein sequence ID" value="MBO8425884.1"/>
    <property type="molecule type" value="Genomic_DNA"/>
</dbReference>
<name>A0A9D9GV90_9FIRM</name>